<protein>
    <submittedName>
        <fullName evidence="1">Uncharacterized protein</fullName>
    </submittedName>
</protein>
<gene>
    <name evidence="1" type="ORF">AVDCRST_MAG88-577</name>
</gene>
<organism evidence="1">
    <name type="scientific">uncultured Thermomicrobiales bacterium</name>
    <dbReference type="NCBI Taxonomy" id="1645740"/>
    <lineage>
        <taxon>Bacteria</taxon>
        <taxon>Pseudomonadati</taxon>
        <taxon>Thermomicrobiota</taxon>
        <taxon>Thermomicrobia</taxon>
        <taxon>Thermomicrobiales</taxon>
        <taxon>environmental samples</taxon>
    </lineage>
</organism>
<feature type="non-terminal residue" evidence="1">
    <location>
        <position position="30"/>
    </location>
</feature>
<name>A0A6J4UIJ8_9BACT</name>
<dbReference type="EMBL" id="CADCWM010000194">
    <property type="protein sequence ID" value="CAA9548271.1"/>
    <property type="molecule type" value="Genomic_DNA"/>
</dbReference>
<accession>A0A6J4UIJ8</accession>
<reference evidence="1" key="1">
    <citation type="submission" date="2020-02" db="EMBL/GenBank/DDBJ databases">
        <authorList>
            <person name="Meier V. D."/>
        </authorList>
    </citation>
    <scope>NUCLEOTIDE SEQUENCE</scope>
    <source>
        <strain evidence="1">AVDCRST_MAG88</strain>
    </source>
</reference>
<evidence type="ECO:0000313" key="1">
    <source>
        <dbReference type="EMBL" id="CAA9548271.1"/>
    </source>
</evidence>
<dbReference type="AlphaFoldDB" id="A0A6J4UIJ8"/>
<proteinExistence type="predicted"/>
<sequence>MVAAATAEPEPVERSLREFAAALVAFGRGL</sequence>